<dbReference type="EMBL" id="LJJC01000004">
    <property type="protein sequence ID" value="KQL55243.1"/>
    <property type="molecule type" value="Genomic_DNA"/>
</dbReference>
<comment type="caution">
    <text evidence="1">The sequence shown here is derived from an EMBL/GenBank/DDBJ whole genome shotgun (WGS) entry which is preliminary data.</text>
</comment>
<protein>
    <submittedName>
        <fullName evidence="1">Uncharacterized protein</fullName>
    </submittedName>
</protein>
<dbReference type="RefSeq" id="WP_055741042.1">
    <property type="nucleotide sequence ID" value="NZ_JAAIWL010000005.1"/>
</dbReference>
<dbReference type="STRING" id="157838.AN964_18155"/>
<dbReference type="Proteomes" id="UP000051888">
    <property type="component" value="Unassembled WGS sequence"/>
</dbReference>
<keyword evidence="2" id="KW-1185">Reference proteome</keyword>
<accession>A0A0Q3X0B7</accession>
<organism evidence="1 2">
    <name type="scientific">Heyndrickxia shackletonii</name>
    <dbReference type="NCBI Taxonomy" id="157838"/>
    <lineage>
        <taxon>Bacteria</taxon>
        <taxon>Bacillati</taxon>
        <taxon>Bacillota</taxon>
        <taxon>Bacilli</taxon>
        <taxon>Bacillales</taxon>
        <taxon>Bacillaceae</taxon>
        <taxon>Heyndrickxia</taxon>
    </lineage>
</organism>
<proteinExistence type="predicted"/>
<dbReference type="PATRIC" id="fig|157838.3.peg.4026"/>
<dbReference type="AlphaFoldDB" id="A0A0Q3X0B7"/>
<name>A0A0Q3X0B7_9BACI</name>
<reference evidence="1 2" key="1">
    <citation type="submission" date="2015-09" db="EMBL/GenBank/DDBJ databases">
        <title>Genome sequencing project for genomic taxonomy and phylogenomics of Bacillus-like bacteria.</title>
        <authorList>
            <person name="Liu B."/>
            <person name="Wang J."/>
            <person name="Zhu Y."/>
            <person name="Liu G."/>
            <person name="Chen Q."/>
            <person name="Chen Z."/>
            <person name="Lan J."/>
            <person name="Che J."/>
            <person name="Ge C."/>
            <person name="Shi H."/>
            <person name="Pan Z."/>
            <person name="Liu X."/>
        </authorList>
    </citation>
    <scope>NUCLEOTIDE SEQUENCE [LARGE SCALE GENOMIC DNA]</scope>
    <source>
        <strain evidence="1 2">LMG 18435</strain>
    </source>
</reference>
<gene>
    <name evidence="1" type="ORF">AN964_18155</name>
</gene>
<evidence type="ECO:0000313" key="2">
    <source>
        <dbReference type="Proteomes" id="UP000051888"/>
    </source>
</evidence>
<evidence type="ECO:0000313" key="1">
    <source>
        <dbReference type="EMBL" id="KQL55243.1"/>
    </source>
</evidence>
<sequence length="160" mass="18279">MTDLTDKAKDYLYSYTGTSLQSLFHEGYKANNLQEANEIVDRSKWKIDKSVGYLDITYTIKNKNKNEEQFFSMVNVFGNNFYFYVPSQNFISSEDTLMGTTDASRIDYQPGELRNGEIGLILGDKLPSVPNEIHFKTAPLLDGESHELIHKAETFTIKSK</sequence>